<comment type="caution">
    <text evidence="1">The sequence shown here is derived from an EMBL/GenBank/DDBJ whole genome shotgun (WGS) entry which is preliminary data.</text>
</comment>
<proteinExistence type="predicted"/>
<dbReference type="OrthoDB" id="10644272at2759"/>
<organism evidence="1 2">
    <name type="scientific">Coptis chinensis</name>
    <dbReference type="NCBI Taxonomy" id="261450"/>
    <lineage>
        <taxon>Eukaryota</taxon>
        <taxon>Viridiplantae</taxon>
        <taxon>Streptophyta</taxon>
        <taxon>Embryophyta</taxon>
        <taxon>Tracheophyta</taxon>
        <taxon>Spermatophyta</taxon>
        <taxon>Magnoliopsida</taxon>
        <taxon>Ranunculales</taxon>
        <taxon>Ranunculaceae</taxon>
        <taxon>Coptidoideae</taxon>
        <taxon>Coptis</taxon>
    </lineage>
</organism>
<evidence type="ECO:0000313" key="1">
    <source>
        <dbReference type="EMBL" id="KAF9615266.1"/>
    </source>
</evidence>
<evidence type="ECO:0000313" key="2">
    <source>
        <dbReference type="Proteomes" id="UP000631114"/>
    </source>
</evidence>
<accession>A0A835M961</accession>
<protein>
    <submittedName>
        <fullName evidence="1">Uncharacterized protein</fullName>
    </submittedName>
</protein>
<reference evidence="1 2" key="1">
    <citation type="submission" date="2020-10" db="EMBL/GenBank/DDBJ databases">
        <title>The Coptis chinensis genome and diversification of protoberbering-type alkaloids.</title>
        <authorList>
            <person name="Wang B."/>
            <person name="Shu S."/>
            <person name="Song C."/>
            <person name="Liu Y."/>
        </authorList>
    </citation>
    <scope>NUCLEOTIDE SEQUENCE [LARGE SCALE GENOMIC DNA]</scope>
    <source>
        <strain evidence="1">HL-2020</strain>
        <tissue evidence="1">Leaf</tissue>
    </source>
</reference>
<dbReference type="EMBL" id="JADFTS010000003">
    <property type="protein sequence ID" value="KAF9615266.1"/>
    <property type="molecule type" value="Genomic_DNA"/>
</dbReference>
<name>A0A835M961_9MAGN</name>
<gene>
    <name evidence="1" type="ORF">IFM89_022593</name>
</gene>
<keyword evidence="2" id="KW-1185">Reference proteome</keyword>
<sequence length="106" mass="11763">MWCILTHFVNFCCIRYAIYIIKTEQSNIVEIDFWFPSFVLHSLSNQHGLEAAVDATALTAEFLNKSMRPVKVGGPNLQGDKVCKAFLELADAMAVMSDANGKMTCA</sequence>
<dbReference type="Proteomes" id="UP000631114">
    <property type="component" value="Unassembled WGS sequence"/>
</dbReference>
<dbReference type="AlphaFoldDB" id="A0A835M961"/>